<organism evidence="1 2">
    <name type="scientific">Malus baccata</name>
    <name type="common">Siberian crab apple</name>
    <name type="synonym">Pyrus baccata</name>
    <dbReference type="NCBI Taxonomy" id="106549"/>
    <lineage>
        <taxon>Eukaryota</taxon>
        <taxon>Viridiplantae</taxon>
        <taxon>Streptophyta</taxon>
        <taxon>Embryophyta</taxon>
        <taxon>Tracheophyta</taxon>
        <taxon>Spermatophyta</taxon>
        <taxon>Magnoliopsida</taxon>
        <taxon>eudicotyledons</taxon>
        <taxon>Gunneridae</taxon>
        <taxon>Pentapetalae</taxon>
        <taxon>rosids</taxon>
        <taxon>fabids</taxon>
        <taxon>Rosales</taxon>
        <taxon>Rosaceae</taxon>
        <taxon>Amygdaloideae</taxon>
        <taxon>Maleae</taxon>
        <taxon>Malus</taxon>
    </lineage>
</organism>
<evidence type="ECO:0000313" key="1">
    <source>
        <dbReference type="EMBL" id="TQE02261.1"/>
    </source>
</evidence>
<keyword evidence="2" id="KW-1185">Reference proteome</keyword>
<dbReference type="AlphaFoldDB" id="A0A540MU23"/>
<dbReference type="EMBL" id="VIEB01000179">
    <property type="protein sequence ID" value="TQE02261.1"/>
    <property type="molecule type" value="Genomic_DNA"/>
</dbReference>
<reference evidence="1 2" key="1">
    <citation type="journal article" date="2019" name="G3 (Bethesda)">
        <title>Sequencing of a Wild Apple (Malus baccata) Genome Unravels the Differences Between Cultivated and Wild Apple Species Regarding Disease Resistance and Cold Tolerance.</title>
        <authorList>
            <person name="Chen X."/>
        </authorList>
    </citation>
    <scope>NUCLEOTIDE SEQUENCE [LARGE SCALE GENOMIC DNA]</scope>
    <source>
        <strain evidence="2">cv. Shandingzi</strain>
        <tissue evidence="1">Leaves</tissue>
    </source>
</reference>
<gene>
    <name evidence="1" type="ORF">C1H46_012132</name>
</gene>
<comment type="caution">
    <text evidence="1">The sequence shown here is derived from an EMBL/GenBank/DDBJ whole genome shotgun (WGS) entry which is preliminary data.</text>
</comment>
<sequence length="57" mass="6217">MCAYLVSRIAHVPIVGLSYATLQALCVQGVYIKSTFSFGLFVEQNLNFFGVVFGLAL</sequence>
<protein>
    <submittedName>
        <fullName evidence="1">Uncharacterized protein</fullName>
    </submittedName>
</protein>
<name>A0A540MU23_MALBA</name>
<evidence type="ECO:0000313" key="2">
    <source>
        <dbReference type="Proteomes" id="UP000315295"/>
    </source>
</evidence>
<proteinExistence type="predicted"/>
<accession>A0A540MU23</accession>
<dbReference type="Proteomes" id="UP000315295">
    <property type="component" value="Unassembled WGS sequence"/>
</dbReference>